<keyword evidence="4" id="KW-1185">Reference proteome</keyword>
<keyword evidence="1" id="KW-1133">Transmembrane helix</keyword>
<dbReference type="Pfam" id="PF18160">
    <property type="entry name" value="SLATT_5"/>
    <property type="match status" value="1"/>
</dbReference>
<dbReference type="AlphaFoldDB" id="A0ABC8QG73"/>
<keyword evidence="1" id="KW-0472">Membrane</keyword>
<feature type="transmembrane region" description="Helical" evidence="1">
    <location>
        <begin position="64"/>
        <end position="83"/>
    </location>
</feature>
<dbReference type="NCBIfam" id="NF033631">
    <property type="entry name" value="SLATT_5"/>
    <property type="match status" value="1"/>
</dbReference>
<evidence type="ECO:0000313" key="3">
    <source>
        <dbReference type="EMBL" id="CAJ0792762.1"/>
    </source>
</evidence>
<feature type="domain" description="SMODS and SLOG-associating 2TM effector" evidence="2">
    <location>
        <begin position="2"/>
        <end position="205"/>
    </location>
</feature>
<reference evidence="3 4" key="1">
    <citation type="submission" date="2023-07" db="EMBL/GenBank/DDBJ databases">
        <authorList>
            <person name="Peeters C."/>
        </authorList>
    </citation>
    <scope>NUCLEOTIDE SEQUENCE [LARGE SCALE GENOMIC DNA]</scope>
    <source>
        <strain evidence="3 4">LMG 18096</strain>
    </source>
</reference>
<name>A0ABC8QG73_9RALS</name>
<dbReference type="EMBL" id="CATZAT010000005">
    <property type="protein sequence ID" value="CAJ0792762.1"/>
    <property type="molecule type" value="Genomic_DNA"/>
</dbReference>
<keyword evidence="1" id="KW-0812">Transmembrane</keyword>
<gene>
    <name evidence="3" type="ORF">LMG18096_02726</name>
</gene>
<dbReference type="RefSeq" id="WP_316683984.1">
    <property type="nucleotide sequence ID" value="NZ_CATZAT010000005.1"/>
</dbReference>
<protein>
    <recommendedName>
        <fullName evidence="2">SMODS and SLOG-associating 2TM effector domain-containing protein</fullName>
    </recommendedName>
</protein>
<organism evidence="3 4">
    <name type="scientific">Ralstonia holmesii</name>
    <dbReference type="NCBI Taxonomy" id="3058602"/>
    <lineage>
        <taxon>Bacteria</taxon>
        <taxon>Pseudomonadati</taxon>
        <taxon>Pseudomonadota</taxon>
        <taxon>Betaproteobacteria</taxon>
        <taxon>Burkholderiales</taxon>
        <taxon>Burkholderiaceae</taxon>
        <taxon>Ralstonia</taxon>
    </lineage>
</organism>
<proteinExistence type="predicted"/>
<feature type="transmembrane region" description="Helical" evidence="1">
    <location>
        <begin position="191"/>
        <end position="211"/>
    </location>
</feature>
<dbReference type="InterPro" id="IPR041115">
    <property type="entry name" value="SLATT_5"/>
</dbReference>
<comment type="caution">
    <text evidence="3">The sequence shown here is derived from an EMBL/GenBank/DDBJ whole genome shotgun (WGS) entry which is preliminary data.</text>
</comment>
<evidence type="ECO:0000256" key="1">
    <source>
        <dbReference type="SAM" id="Phobius"/>
    </source>
</evidence>
<sequence>MKMFLLDLRTTAWRTAGARYNAARRLKQREWFSTFSLAALSALSIAVAFVQKVYSPSSGSPLDNYLSSLAVALGVFLLATSLLEWGAGYGAKAEALHRNAELLTAFQLKLAQNVAQIDAGGSVTVKDVDDLRLEYEAIKDRCPYNHMPGDDALFRAHHRLAEEFSDKKRGKPLMSCREALLTQTRWHVSEFWFFGMVWVLVLGALGYSWWIPKS</sequence>
<evidence type="ECO:0000259" key="2">
    <source>
        <dbReference type="Pfam" id="PF18160"/>
    </source>
</evidence>
<accession>A0ABC8QG73</accession>
<evidence type="ECO:0000313" key="4">
    <source>
        <dbReference type="Proteomes" id="UP001189663"/>
    </source>
</evidence>
<dbReference type="Proteomes" id="UP001189663">
    <property type="component" value="Unassembled WGS sequence"/>
</dbReference>